<feature type="compositionally biased region" description="Low complexity" evidence="1">
    <location>
        <begin position="495"/>
        <end position="518"/>
    </location>
</feature>
<feature type="compositionally biased region" description="Basic and acidic residues" evidence="1">
    <location>
        <begin position="340"/>
        <end position="350"/>
    </location>
</feature>
<feature type="compositionally biased region" description="Basic and acidic residues" evidence="1">
    <location>
        <begin position="108"/>
        <end position="122"/>
    </location>
</feature>
<feature type="compositionally biased region" description="Polar residues" evidence="1">
    <location>
        <begin position="1814"/>
        <end position="1827"/>
    </location>
</feature>
<feature type="compositionally biased region" description="Low complexity" evidence="1">
    <location>
        <begin position="1174"/>
        <end position="1183"/>
    </location>
</feature>
<feature type="compositionally biased region" description="Polar residues" evidence="1">
    <location>
        <begin position="1431"/>
        <end position="1446"/>
    </location>
</feature>
<feature type="region of interest" description="Disordered" evidence="1">
    <location>
        <begin position="398"/>
        <end position="545"/>
    </location>
</feature>
<feature type="compositionally biased region" description="Acidic residues" evidence="1">
    <location>
        <begin position="628"/>
        <end position="654"/>
    </location>
</feature>
<feature type="compositionally biased region" description="Basic and acidic residues" evidence="1">
    <location>
        <begin position="1473"/>
        <end position="1487"/>
    </location>
</feature>
<organism evidence="2 3">
    <name type="scientific">Cryptotermes secundus</name>
    <dbReference type="NCBI Taxonomy" id="105785"/>
    <lineage>
        <taxon>Eukaryota</taxon>
        <taxon>Metazoa</taxon>
        <taxon>Ecdysozoa</taxon>
        <taxon>Arthropoda</taxon>
        <taxon>Hexapoda</taxon>
        <taxon>Insecta</taxon>
        <taxon>Pterygota</taxon>
        <taxon>Neoptera</taxon>
        <taxon>Polyneoptera</taxon>
        <taxon>Dictyoptera</taxon>
        <taxon>Blattodea</taxon>
        <taxon>Blattoidea</taxon>
        <taxon>Termitoidae</taxon>
        <taxon>Kalotermitidae</taxon>
        <taxon>Cryptotermitinae</taxon>
        <taxon>Cryptotermes</taxon>
    </lineage>
</organism>
<feature type="compositionally biased region" description="Polar residues" evidence="1">
    <location>
        <begin position="474"/>
        <end position="486"/>
    </location>
</feature>
<reference evidence="2 3" key="1">
    <citation type="submission" date="2017-12" db="EMBL/GenBank/DDBJ databases">
        <title>Hemimetabolous genomes reveal molecular basis of termite eusociality.</title>
        <authorList>
            <person name="Harrison M.C."/>
            <person name="Jongepier E."/>
            <person name="Robertson H.M."/>
            <person name="Arning N."/>
            <person name="Bitard-Feildel T."/>
            <person name="Chao H."/>
            <person name="Childers C.P."/>
            <person name="Dinh H."/>
            <person name="Doddapaneni H."/>
            <person name="Dugan S."/>
            <person name="Gowin J."/>
            <person name="Greiner C."/>
            <person name="Han Y."/>
            <person name="Hu H."/>
            <person name="Hughes D.S.T."/>
            <person name="Huylmans A.-K."/>
            <person name="Kemena C."/>
            <person name="Kremer L.P.M."/>
            <person name="Lee S.L."/>
            <person name="Lopez-Ezquerra A."/>
            <person name="Mallet L."/>
            <person name="Monroy-Kuhn J.M."/>
            <person name="Moser A."/>
            <person name="Murali S.C."/>
            <person name="Muzny D.M."/>
            <person name="Otani S."/>
            <person name="Piulachs M.-D."/>
            <person name="Poelchau M."/>
            <person name="Qu J."/>
            <person name="Schaub F."/>
            <person name="Wada-Katsumata A."/>
            <person name="Worley K.C."/>
            <person name="Xie Q."/>
            <person name="Ylla G."/>
            <person name="Poulsen M."/>
            <person name="Gibbs R.A."/>
            <person name="Schal C."/>
            <person name="Richards S."/>
            <person name="Belles X."/>
            <person name="Korb J."/>
            <person name="Bornberg-Bauer E."/>
        </authorList>
    </citation>
    <scope>NUCLEOTIDE SEQUENCE [LARGE SCALE GENOMIC DNA]</scope>
    <source>
        <tissue evidence="2">Whole body</tissue>
    </source>
</reference>
<feature type="compositionally biased region" description="Polar residues" evidence="1">
    <location>
        <begin position="1324"/>
        <end position="1342"/>
    </location>
</feature>
<dbReference type="EMBL" id="NEVH01016290">
    <property type="protein sequence ID" value="PNF26202.1"/>
    <property type="molecule type" value="Genomic_DNA"/>
</dbReference>
<protein>
    <submittedName>
        <fullName evidence="2">Uncharacterized protein</fullName>
    </submittedName>
</protein>
<dbReference type="Proteomes" id="UP000235965">
    <property type="component" value="Unassembled WGS sequence"/>
</dbReference>
<evidence type="ECO:0000313" key="3">
    <source>
        <dbReference type="Proteomes" id="UP000235965"/>
    </source>
</evidence>
<feature type="region of interest" description="Disordered" evidence="1">
    <location>
        <begin position="1648"/>
        <end position="1677"/>
    </location>
</feature>
<feature type="region of interest" description="Disordered" evidence="1">
    <location>
        <begin position="102"/>
        <end position="122"/>
    </location>
</feature>
<accession>A0A2J7QCA3</accession>
<feature type="region of interest" description="Disordered" evidence="1">
    <location>
        <begin position="625"/>
        <end position="684"/>
    </location>
</feature>
<feature type="region of interest" description="Disordered" evidence="1">
    <location>
        <begin position="713"/>
        <end position="748"/>
    </location>
</feature>
<feature type="region of interest" description="Disordered" evidence="1">
    <location>
        <begin position="843"/>
        <end position="865"/>
    </location>
</feature>
<feature type="compositionally biased region" description="Polar residues" evidence="1">
    <location>
        <begin position="1844"/>
        <end position="1876"/>
    </location>
</feature>
<evidence type="ECO:0000256" key="1">
    <source>
        <dbReference type="SAM" id="MobiDB-lite"/>
    </source>
</evidence>
<proteinExistence type="predicted"/>
<feature type="compositionally biased region" description="Basic residues" evidence="1">
    <location>
        <begin position="1460"/>
        <end position="1470"/>
    </location>
</feature>
<feature type="region of interest" description="Disordered" evidence="1">
    <location>
        <begin position="324"/>
        <end position="371"/>
    </location>
</feature>
<feature type="region of interest" description="Disordered" evidence="1">
    <location>
        <begin position="1814"/>
        <end position="1876"/>
    </location>
</feature>
<feature type="compositionally biased region" description="Low complexity" evidence="1">
    <location>
        <begin position="405"/>
        <end position="419"/>
    </location>
</feature>
<sequence length="1876" mass="205722">MERVEDSGIESGEDLRLLAVGLRDSIELHRQQGHDISTQKLNSVSGSAEPLGPGLLLEVQTALSRLQASLQLGSIGEGQGEVLDPARRDVLLQLVSRLQASLHLPAPPDKENPKTDNPEKMVHPPKQAQKFQNRNIFRQTRHTVAVTREELADARRLVEENAAKEKSISNSGTSRNAETAHELMQENSAQDLTLPEGSSVTSSVVSPVMRVFRPVHFTPRHSLPGPTFNGNASAKPFFLSHLRKSGISRNGPSQAENRRSSCSDIDINSNDTGVTDLNGIHRPLEQSASLDSTCNINNSTTVPDDTTPEIITDLPVVVNIKIPPHSSMHKENGYNQVSRVEVRSQSEKPDGVQPMTAVHREYRPGKLGQEGVRPIQKSVSLDSSSSVTQSVVSLAEQAIQKAPVSSSSTSSTASSKASTPLRSDSGNSVPEKTTHKPVSKASSLDSSSSSKASTPQRSDSGTSVGDRVAHRHVSQASVPQRSNSGPSVADKFQRRSVSQGSAVSSTSSSKASTPRSDSGSCLPSRHIQKPLLSGSSSPHRGVAQSGSLDAVIDSVTTPQDSVPERIAISHSLSLDSDSRDYDPSVLLFTPAQSVQIAVHKAAINKQLSLEEEKRHRVNAQFCQKTFESEDDDSDEDASSEDEGSSETDEEEEDNTCTVRQAAANEKTQGEISNNRHVENEFDRHSKTDVNCAQIKVLNAYNSKQTTAELESWQASIDDSRKNDKQDTEKVPDTSRKSWNNGEHWSPGIIKQNLNRQDIQNIDHTMQNPIQSTLTVLNNTEADTNNRNTCISISSAQRLLQIAAEDTKEVVGRPHGRSDRKVKMKRANTIDIPKPLNFYEIEEETDYSSGEEYEGQRDSRSGTGLTSDQHRAAYLALRGPIRVGNGNKAFVDKIHPPAFQPKTESDHKFLAFLQQHSNGKGSIWRGDEGVGKASSYNPSARGGHHWSSRFTNIKTAFETSAERSGGDSGRGRRLVSPGAAAARTFWQSADDSVTLKKSATASGPKLSRQGSIFLKKLFEQKEQEQQSKLPWTERDAVSDDSVVVGSLMVAASTGTVLTKKQLFTPPQSPATVHAPVNINKFSHAPMSAFQPIEKKQKAEIVNQFDSGNVIQHTTAPKPSKQRTVFTQQKKQELLSPVNQNLPWTKDGIQPQHSVLNSAVIKFENISREASPQPVPLSLPQSRSQGKTAVPGNMSVPVKHHAPLPTPKSYVPPSHTSCSVQGRYQEKTNQVFSLNNPKLPLPIPAPPMLTAPHLIQNYGNSQQHHHEDLQIHSSYSEQKYGDGIHLHEQNVQDKILAEIPQYCTKSYTTEIDYGNQEFTELPSVSPVPQTYGGSVTSRPSTFPQSEDMFIPSSNVQQPEMESMESPDTSLPSPEAFTAVSHIMVGPTSHQAVMVTQRTRHRYDDAEEEASGRSSAAKNLSSVLIKFSSAGENRNLQTASKQSNSTSPTAALRKKADDEALRYKQKTSLHSSKKSPTIDRLRKDAKESQQHHLLSKSTTQKEEKSLTGPVIRHHSEPDIASMISDEQFTEYQKKLKSKAADDTNNLCSPTYQKRRNGTYESMAYSQCSRGPNRRLGQFSDTGSVPGLSQESGYLPSLSTHVRPASAESLITATSTEELQESGESILTTRLQIPVYSKSNKVQNSADIFPNAPRSSSLHDVSDMSTPSNTADTFMNPSTSLSPLTLRKSESWHQLVAGQQGIRNKRPQSLALSDLTIPNRNIRRIPPALPKTKSSHSLSFPKQFEAALSPESVENKQREVEAYLRTSAKSKSHEVRLKAREPKDNSVRPPCEMLILDDNLENVDEAFESVFNATVSGNSETVSKRNTTPKTKLSVRQPAVEEHFPSHLSRSASSQFVHKQQAWEDSSMTRTKLAQHLSSK</sequence>
<feature type="compositionally biased region" description="Basic and acidic residues" evidence="1">
    <location>
        <begin position="673"/>
        <end position="684"/>
    </location>
</feature>
<keyword evidence="3" id="KW-1185">Reference proteome</keyword>
<gene>
    <name evidence="2" type="ORF">B7P43_G03709</name>
</gene>
<feature type="region of interest" description="Disordered" evidence="1">
    <location>
        <begin position="1318"/>
        <end position="1344"/>
    </location>
</feature>
<feature type="region of interest" description="Disordered" evidence="1">
    <location>
        <begin position="1168"/>
        <end position="1194"/>
    </location>
</feature>
<comment type="caution">
    <text evidence="2">The sequence shown here is derived from an EMBL/GenBank/DDBJ whole genome shotgun (WGS) entry which is preliminary data.</text>
</comment>
<dbReference type="STRING" id="105785.A0A2J7QCA3"/>
<feature type="compositionally biased region" description="Acidic residues" evidence="1">
    <location>
        <begin position="843"/>
        <end position="852"/>
    </location>
</feature>
<evidence type="ECO:0000313" key="2">
    <source>
        <dbReference type="EMBL" id="PNF26202.1"/>
    </source>
</evidence>
<feature type="compositionally biased region" description="Polar residues" evidence="1">
    <location>
        <begin position="454"/>
        <end position="463"/>
    </location>
</feature>
<feature type="compositionally biased region" description="Polar residues" evidence="1">
    <location>
        <begin position="420"/>
        <end position="431"/>
    </location>
</feature>
<name>A0A2J7QCA3_9NEOP</name>
<feature type="compositionally biased region" description="Low complexity" evidence="1">
    <location>
        <begin position="439"/>
        <end position="453"/>
    </location>
</feature>
<feature type="region of interest" description="Disordered" evidence="1">
    <location>
        <begin position="1431"/>
        <end position="1512"/>
    </location>
</feature>
<dbReference type="InParanoid" id="A0A2J7QCA3"/>
<feature type="compositionally biased region" description="Polar residues" evidence="1">
    <location>
        <begin position="1649"/>
        <end position="1677"/>
    </location>
</feature>
<feature type="region of interest" description="Disordered" evidence="1">
    <location>
        <begin position="244"/>
        <end position="277"/>
    </location>
</feature>
<feature type="compositionally biased region" description="Low complexity" evidence="1">
    <location>
        <begin position="262"/>
        <end position="271"/>
    </location>
</feature>
<feature type="compositionally biased region" description="Basic and acidic residues" evidence="1">
    <location>
        <begin position="717"/>
        <end position="735"/>
    </location>
</feature>